<evidence type="ECO:0000313" key="1">
    <source>
        <dbReference type="EMBL" id="KAI4346867.1"/>
    </source>
</evidence>
<dbReference type="Proteomes" id="UP000828941">
    <property type="component" value="Chromosome 4"/>
</dbReference>
<keyword evidence="2" id="KW-1185">Reference proteome</keyword>
<evidence type="ECO:0000313" key="2">
    <source>
        <dbReference type="Proteomes" id="UP000828941"/>
    </source>
</evidence>
<proteinExistence type="predicted"/>
<sequence length="471" mass="53368">MELDGFSSTGDSDDELFLQNASDSEEESHYLSDIIPKLQFRNVKSRASWNDEMGMAEITEKKGKMWITTGIVRQGKTYCSIEETLYLMELGALDVVDNGGKCINLTDLYSKVAGRKGGCSWELFEVYRHLKSLGYIVGWHGVPWSLKGAKSAHAPVFLGGTEESKQLVDVDSQDELSINMLFSKMHINEARPDFEVYLPNSKFRKSSPGDPSFLLYLSRGNPPSGAEMDVLERQCDGIPLKICLVEYSIAAALLLHSSLRFGLHYQKMFFLCWDRPSAQNRKDCINKSGTFNYDSNYRGATAKSLSSLKEDKGLSKEGFLLNHARVLVGSGQETFEKGKSALRSWRHFRFNWAFVDPKTPIQKGLRFCVCVEEFFPWLMMPLEVMYVNERSSAKNRLPSFGFGSGTLQGHLLAGEERFSIEMDEKNQVWYEIVSFSQPANILSFVGYPYVVLRQKHFARESTRAVLKHINS</sequence>
<name>A0ACB9PEF9_BAUVA</name>
<protein>
    <submittedName>
        <fullName evidence="1">Uncharacterized protein</fullName>
    </submittedName>
</protein>
<dbReference type="EMBL" id="CM039429">
    <property type="protein sequence ID" value="KAI4346867.1"/>
    <property type="molecule type" value="Genomic_DNA"/>
</dbReference>
<organism evidence="1 2">
    <name type="scientific">Bauhinia variegata</name>
    <name type="common">Purple orchid tree</name>
    <name type="synonym">Phanera variegata</name>
    <dbReference type="NCBI Taxonomy" id="167791"/>
    <lineage>
        <taxon>Eukaryota</taxon>
        <taxon>Viridiplantae</taxon>
        <taxon>Streptophyta</taxon>
        <taxon>Embryophyta</taxon>
        <taxon>Tracheophyta</taxon>
        <taxon>Spermatophyta</taxon>
        <taxon>Magnoliopsida</taxon>
        <taxon>eudicotyledons</taxon>
        <taxon>Gunneridae</taxon>
        <taxon>Pentapetalae</taxon>
        <taxon>rosids</taxon>
        <taxon>fabids</taxon>
        <taxon>Fabales</taxon>
        <taxon>Fabaceae</taxon>
        <taxon>Cercidoideae</taxon>
        <taxon>Cercideae</taxon>
        <taxon>Bauhiniinae</taxon>
        <taxon>Bauhinia</taxon>
    </lineage>
</organism>
<reference evidence="1 2" key="1">
    <citation type="journal article" date="2022" name="DNA Res.">
        <title>Chromosomal-level genome assembly of the orchid tree Bauhinia variegata (Leguminosae; Cercidoideae) supports the allotetraploid origin hypothesis of Bauhinia.</title>
        <authorList>
            <person name="Zhong Y."/>
            <person name="Chen Y."/>
            <person name="Zheng D."/>
            <person name="Pang J."/>
            <person name="Liu Y."/>
            <person name="Luo S."/>
            <person name="Meng S."/>
            <person name="Qian L."/>
            <person name="Wei D."/>
            <person name="Dai S."/>
            <person name="Zhou R."/>
        </authorList>
    </citation>
    <scope>NUCLEOTIDE SEQUENCE [LARGE SCALE GENOMIC DNA]</scope>
    <source>
        <strain evidence="1">BV-YZ2020</strain>
    </source>
</reference>
<gene>
    <name evidence="1" type="ORF">L6164_007730</name>
</gene>
<accession>A0ACB9PEF9</accession>
<comment type="caution">
    <text evidence="1">The sequence shown here is derived from an EMBL/GenBank/DDBJ whole genome shotgun (WGS) entry which is preliminary data.</text>
</comment>